<dbReference type="PANTHER" id="PTHR42749:SF8">
    <property type="entry name" value="HSP70 FAMILY PROTEIN (AFU_ORTHOLOGUE AFUA_3G13740)"/>
    <property type="match status" value="1"/>
</dbReference>
<protein>
    <submittedName>
        <fullName evidence="1">Uncharacterized protein</fullName>
    </submittedName>
</protein>
<evidence type="ECO:0000313" key="2">
    <source>
        <dbReference type="Proteomes" id="UP001305414"/>
    </source>
</evidence>
<reference evidence="1 2" key="1">
    <citation type="submission" date="2023-10" db="EMBL/GenBank/DDBJ databases">
        <title>Draft genome sequence of Xylaria bambusicola isolate GMP-LS, the root and basal stem rot pathogen of sugarcane in Indonesia.</title>
        <authorList>
            <person name="Selvaraj P."/>
            <person name="Muralishankar V."/>
            <person name="Muruganantham S."/>
            <person name="Sp S."/>
            <person name="Haryani S."/>
            <person name="Lau K.J.X."/>
            <person name="Naqvi N.I."/>
        </authorList>
    </citation>
    <scope>NUCLEOTIDE SEQUENCE [LARGE SCALE GENOMIC DNA]</scope>
    <source>
        <strain evidence="1">GMP-LS</strain>
    </source>
</reference>
<dbReference type="EMBL" id="JAWHQM010000002">
    <property type="protein sequence ID" value="KAK5625084.1"/>
    <property type="molecule type" value="Genomic_DNA"/>
</dbReference>
<accession>A0AAN7UPA9</accession>
<dbReference type="Proteomes" id="UP001305414">
    <property type="component" value="Unassembled WGS sequence"/>
</dbReference>
<dbReference type="AlphaFoldDB" id="A0AAN7UPA9"/>
<keyword evidence="2" id="KW-1185">Reference proteome</keyword>
<dbReference type="PANTHER" id="PTHR42749">
    <property type="entry name" value="CELL SHAPE-DETERMINING PROTEIN MREB"/>
    <property type="match status" value="1"/>
</dbReference>
<comment type="caution">
    <text evidence="1">The sequence shown here is derived from an EMBL/GenBank/DDBJ whole genome shotgun (WGS) entry which is preliminary data.</text>
</comment>
<sequence length="191" mass="21900">MHEAWANSTTHFEKTRKVMNRIKLLLNQNEETREIRKTLKSTPDYLILSDIVESEVEAIADYLAYLLRHVKSQLQSLQLYDDYQIEMVLYVPAIWTQKACRDMQVALFTAIGPAQFKGIDRSCGAIKNLLLVSEQEAAVAFTLDTYLDTIVGTPVSGYETVIYILIVHRLERPLSYFDAGTSYFLLEHTLC</sequence>
<name>A0AAN7UPA9_9PEZI</name>
<organism evidence="1 2">
    <name type="scientific">Xylaria bambusicola</name>
    <dbReference type="NCBI Taxonomy" id="326684"/>
    <lineage>
        <taxon>Eukaryota</taxon>
        <taxon>Fungi</taxon>
        <taxon>Dikarya</taxon>
        <taxon>Ascomycota</taxon>
        <taxon>Pezizomycotina</taxon>
        <taxon>Sordariomycetes</taxon>
        <taxon>Xylariomycetidae</taxon>
        <taxon>Xylariales</taxon>
        <taxon>Xylariaceae</taxon>
        <taxon>Xylaria</taxon>
    </lineage>
</organism>
<proteinExistence type="predicted"/>
<gene>
    <name evidence="1" type="ORF">RRF57_000800</name>
</gene>
<evidence type="ECO:0000313" key="1">
    <source>
        <dbReference type="EMBL" id="KAK5625084.1"/>
    </source>
</evidence>
<dbReference type="Gene3D" id="3.30.420.40">
    <property type="match status" value="1"/>
</dbReference>